<dbReference type="InterPro" id="IPR022038">
    <property type="entry name" value="Ig-like_bact"/>
</dbReference>
<feature type="chain" id="PRO_5008649150" description="SLH domain-containing protein" evidence="1">
    <location>
        <begin position="29"/>
        <end position="2038"/>
    </location>
</feature>
<dbReference type="PROSITE" id="PS51272">
    <property type="entry name" value="SLH"/>
    <property type="match status" value="3"/>
</dbReference>
<dbReference type="STRING" id="33978.A6M13_08705"/>
<gene>
    <name evidence="3" type="ORF">A6M13_08705</name>
</gene>
<feature type="domain" description="SLH" evidence="2">
    <location>
        <begin position="28"/>
        <end position="91"/>
    </location>
</feature>
<evidence type="ECO:0000313" key="3">
    <source>
        <dbReference type="EMBL" id="OCS87389.1"/>
    </source>
</evidence>
<dbReference type="Gene3D" id="2.60.40.3630">
    <property type="match status" value="8"/>
</dbReference>
<feature type="domain" description="SLH" evidence="2">
    <location>
        <begin position="93"/>
        <end position="156"/>
    </location>
</feature>
<keyword evidence="1" id="KW-0732">Signal</keyword>
<protein>
    <recommendedName>
        <fullName evidence="2">SLH domain-containing protein</fullName>
    </recommendedName>
</protein>
<dbReference type="EMBL" id="MASJ01000003">
    <property type="protein sequence ID" value="OCS87389.1"/>
    <property type="molecule type" value="Genomic_DNA"/>
</dbReference>
<dbReference type="OrthoDB" id="1645838at2"/>
<organism evidence="3 4">
    <name type="scientific">Caryophanon tenue</name>
    <dbReference type="NCBI Taxonomy" id="33978"/>
    <lineage>
        <taxon>Bacteria</taxon>
        <taxon>Bacillati</taxon>
        <taxon>Bacillota</taxon>
        <taxon>Bacilli</taxon>
        <taxon>Bacillales</taxon>
        <taxon>Caryophanaceae</taxon>
        <taxon>Caryophanon</taxon>
    </lineage>
</organism>
<evidence type="ECO:0000259" key="2">
    <source>
        <dbReference type="PROSITE" id="PS51272"/>
    </source>
</evidence>
<evidence type="ECO:0000313" key="4">
    <source>
        <dbReference type="Proteomes" id="UP000093199"/>
    </source>
</evidence>
<dbReference type="RefSeq" id="WP_066542847.1">
    <property type="nucleotide sequence ID" value="NZ_MASJ01000003.1"/>
</dbReference>
<evidence type="ECO:0000256" key="1">
    <source>
        <dbReference type="SAM" id="SignalP"/>
    </source>
</evidence>
<feature type="signal peptide" evidence="1">
    <location>
        <begin position="1"/>
        <end position="28"/>
    </location>
</feature>
<dbReference type="PANTHER" id="PTHR43308">
    <property type="entry name" value="OUTER MEMBRANE PROTEIN ALPHA-RELATED"/>
    <property type="match status" value="1"/>
</dbReference>
<keyword evidence="4" id="KW-1185">Reference proteome</keyword>
<dbReference type="InterPro" id="IPR001119">
    <property type="entry name" value="SLH_dom"/>
</dbReference>
<name>A0A1C0YJY9_9BACL</name>
<dbReference type="Pfam" id="PF00395">
    <property type="entry name" value="SLH"/>
    <property type="match status" value="3"/>
</dbReference>
<reference evidence="3 4" key="1">
    <citation type="submission" date="2016-07" db="EMBL/GenBank/DDBJ databases">
        <title>Caryophanon tenue genome sequencing.</title>
        <authorList>
            <person name="Verma A."/>
            <person name="Pal Y."/>
            <person name="Krishnamurthi S."/>
        </authorList>
    </citation>
    <scope>NUCLEOTIDE SEQUENCE [LARGE SCALE GENOMIC DNA]</scope>
    <source>
        <strain evidence="3 4">DSM 14152</strain>
    </source>
</reference>
<comment type="caution">
    <text evidence="3">The sequence shown here is derived from an EMBL/GenBank/DDBJ whole genome shotgun (WGS) entry which is preliminary data.</text>
</comment>
<proteinExistence type="predicted"/>
<accession>A0A1C0YJY9</accession>
<sequence length="2038" mass="219853">MQKSLKAFVAATLAVPPVVMTGAIEADAATVFKDVPTTQTHYDTIMKLYHEKVISGYEDGTFRPNQQVTRGQAAKILAGVLGLVETNNTYNEMAPHFSDVPKTHSYYPYIEALVQAGIISGFEDGTFRPNATLTRGQMSKIIYNGFNLDKFPDVALPFNDVPGDHQYYHFVKSLYALGVTVGKTPTVYGTSDRVTRGQLASFVIRARHVEDTATVAKVQSIDGDRITLDIGTYEIGTSLKGILNDQNKTALLGADITLYASKNTIVGIQQIELNARGTEQNPIVFDGGNQLFQGDLVVNSEYATVRNMTIAGNVLVNGVNSGGTRTEKMVTFRNMNATTTEIADNYAYVNSTNVSNAKGTVYVNTVNANMGIVKVAREEVSLTTDTAFGRVEVDEAIEALDLFGEVTTLEIASKQFTVGGNGVVTTLNYRQKGLLTLTLSGRVGNLNMTKEDGLVHIGERTEIDRLAKLSRIPLEDVIANVDDAQQRIAEVVEYGMENSGVTSLEALLVTSLRTDRTYLQGEALDLTEFIVTGVYADGSTKRQRITASSITGYNPHVTGKQTLTFTIDGVRTQLAVNVVPLTSLKVIQNPTKTIYRVGDGFSAAGLLIEGTYANGAVKTETITASQLSGYNLANQGTQTVTVSMYGKTTNFPIRVLAKDAPVLQKIAVTQLPTKQKYYQGEALNLSGLTVTGTYADGRTQTETITPAHITGYNALRGGKQTLTVNMNGLKASFNVDVVAMDALVVKNLPTKREYRVGEQLQLSGLQVVGRYADGTERVETVDSRHVTGFNSARTGTQTVRVTVNGRATSFDVKVMSVTGISVSKLPNKVEYFPGEPLELAGFQIQAEYSDQTVQNFDGSYATVTGYNPNLWGDQVLTVTYDGFATQFKIRVLPLRSLSVETSPAKTTYAQGEALDLTGLKVIGTYDGGITREEQVTMSMISNFDSSLHNSEQNVMVTINGITTTFKVRILQAPLAMSSLVITRQPDRIRYRVGMPFSPNGMIITALNNDGTTETIALDNPSLQISQIDTSTAGEKTLTVKYGVFEATMPIDVYDAELTGIAASTIKTAYVKGEELDLSMVTVLAAYNDGTEELSQGDYEISGYDKNTVGEQTVTVTFNGKTATFTVNVADNAIRNFTVEPQTIFVPQYTDVDVTKLTLVATMDNAEGEQRRIQGSVGAVAVEGYDKTTLGTYPVRVTYGGKTANATVRVVSANTIVSVDKVELWWNKDGVHEKYPYSVVSKQDTDAYHVYFRVIEATNGAGRTVTDRAVLDTIRINTVNMANAETGQPNTVAAQVNGQTNRLQIQQPAKLQVALRYIVDGIPLDTPVMYPLTTVTTRQITSVARTSGEAVATTNSAGVTATAKTITFNTLDQSGDLFTQAVADGLYYTLTKSGATENATAQAIRNYANGQGKIETNIQEAGTYTVRIYNAANRQTKLGEFTVAAKRITMPTAATDYDYTIDFVTPKTTLDVANYAWHNDYTVMPTVTDSLQIATKAFVDGVQVDLPQNVTVRLRSNEGMTYANGVVTANAAVKPVTNYVGVYVGDTEIAVSPAIKLVNTLPKYDLLATTESIDIFKYFTAQDQSLRVKLQQNETLTAAENTRLQALVLEALLDVSTIDVNRQAIRKIDVIPTPIESSPDGSKKRVAVNVTIRDMFTPEGTNKVLSLTGEYVDVWMKEASMAVSGAEATAAKVTISTADLVQPATTASEVAIVETTGGVRRTLYKGTYAQTNDTANLLNAKYASYNALVSQLTQAVGTTMNITQTGNKIRVNLIAGSGSLNGTTYQLEVNGSSAFQLNEFAAAGEVDIVRVMAEGREASTLQIDGTDFVYNPNTASPEFQDITAQRVEYATVDALTTLINRVGGTSPFVTAAYTGGDIVLTTTGKGVADSQASISDAALFVNGLEVAEQTVEDLTYQYRNPWIVGTDAVYVGDLKLTFSQAVQIPLTQEGVPAVPMTIAYSANGTADTIELTPAMVQQHVTVNGSTVTISLDALGEHKEVLTASNTTVKITEVDGLEAAKGFYTSQVQGVYQDVTIQRQ</sequence>
<dbReference type="Proteomes" id="UP000093199">
    <property type="component" value="Unassembled WGS sequence"/>
</dbReference>
<dbReference type="Pfam" id="PF07523">
    <property type="entry name" value="Big_3"/>
    <property type="match status" value="8"/>
</dbReference>
<feature type="domain" description="SLH" evidence="2">
    <location>
        <begin position="157"/>
        <end position="217"/>
    </location>
</feature>
<dbReference type="InterPro" id="IPR051465">
    <property type="entry name" value="Cell_Envelope_Struct_Comp"/>
</dbReference>